<organism evidence="2 3">
    <name type="scientific">Rhodomicrobium udaipurense</name>
    <dbReference type="NCBI Taxonomy" id="1202716"/>
    <lineage>
        <taxon>Bacteria</taxon>
        <taxon>Pseudomonadati</taxon>
        <taxon>Pseudomonadota</taxon>
        <taxon>Alphaproteobacteria</taxon>
        <taxon>Hyphomicrobiales</taxon>
        <taxon>Hyphomicrobiaceae</taxon>
        <taxon>Rhodomicrobium</taxon>
    </lineage>
</organism>
<sequence>MWNVVAWVLAAVTGAGFGAFAKSTGMLGIDAGPFSVVFMFLSLVLISFVYQFRVNMRDKGDGRGLRIVPPAPDILVEAVIFFAAALSAMKSV</sequence>
<protein>
    <submittedName>
        <fullName evidence="2">Uncharacterized protein</fullName>
    </submittedName>
</protein>
<accession>A0A8I1GHR4</accession>
<comment type="caution">
    <text evidence="2">The sequence shown here is derived from an EMBL/GenBank/DDBJ whole genome shotgun (WGS) entry which is preliminary data.</text>
</comment>
<keyword evidence="1" id="KW-1133">Transmembrane helix</keyword>
<evidence type="ECO:0000313" key="3">
    <source>
        <dbReference type="Proteomes" id="UP000623250"/>
    </source>
</evidence>
<dbReference type="RefSeq" id="WP_037236602.1">
    <property type="nucleotide sequence ID" value="NZ_JAEMUK010000078.1"/>
</dbReference>
<evidence type="ECO:0000256" key="1">
    <source>
        <dbReference type="SAM" id="Phobius"/>
    </source>
</evidence>
<name>A0A8I1GHR4_9HYPH</name>
<proteinExistence type="predicted"/>
<keyword evidence="1" id="KW-0472">Membrane</keyword>
<keyword evidence="1" id="KW-0812">Transmembrane</keyword>
<dbReference type="Proteomes" id="UP000623250">
    <property type="component" value="Unassembled WGS sequence"/>
</dbReference>
<reference evidence="2 3" key="1">
    <citation type="submission" date="2020-12" db="EMBL/GenBank/DDBJ databases">
        <title>Revised draft genomes of Rhodomicrobium vannielii ATCC 17100 and Rhodomicrobium udaipurense JA643.</title>
        <authorList>
            <person name="Conners E.M."/>
            <person name="Davenport E.J."/>
            <person name="Bose A."/>
        </authorList>
    </citation>
    <scope>NUCLEOTIDE SEQUENCE [LARGE SCALE GENOMIC DNA]</scope>
    <source>
        <strain evidence="2 3">JA643</strain>
    </source>
</reference>
<gene>
    <name evidence="2" type="ORF">JDN41_12195</name>
</gene>
<dbReference type="EMBL" id="JAEMUK010000078">
    <property type="protein sequence ID" value="MBJ7544306.1"/>
    <property type="molecule type" value="Genomic_DNA"/>
</dbReference>
<evidence type="ECO:0000313" key="2">
    <source>
        <dbReference type="EMBL" id="MBJ7544306.1"/>
    </source>
</evidence>
<keyword evidence="3" id="KW-1185">Reference proteome</keyword>
<feature type="transmembrane region" description="Helical" evidence="1">
    <location>
        <begin position="31"/>
        <end position="50"/>
    </location>
</feature>
<dbReference type="AlphaFoldDB" id="A0A8I1GHR4"/>